<feature type="compositionally biased region" description="Basic residues" evidence="1">
    <location>
        <begin position="49"/>
        <end position="73"/>
    </location>
</feature>
<accession>A0A2V0NLD7</accession>
<dbReference type="OrthoDB" id="1928932at2759"/>
<feature type="compositionally biased region" description="Low complexity" evidence="1">
    <location>
        <begin position="26"/>
        <end position="48"/>
    </location>
</feature>
<keyword evidence="3" id="KW-1185">Reference proteome</keyword>
<dbReference type="EMBL" id="BDRX01000004">
    <property type="protein sequence ID" value="GBF88211.1"/>
    <property type="molecule type" value="Genomic_DNA"/>
</dbReference>
<dbReference type="InParanoid" id="A0A2V0NLD7"/>
<evidence type="ECO:0000313" key="3">
    <source>
        <dbReference type="Proteomes" id="UP000247498"/>
    </source>
</evidence>
<evidence type="ECO:0000313" key="2">
    <source>
        <dbReference type="EMBL" id="GBF88211.1"/>
    </source>
</evidence>
<name>A0A2V0NLD7_9CHLO</name>
<gene>
    <name evidence="2" type="ORF">Rsub_00923</name>
</gene>
<feature type="region of interest" description="Disordered" evidence="1">
    <location>
        <begin position="1"/>
        <end position="86"/>
    </location>
</feature>
<comment type="caution">
    <text evidence="2">The sequence shown here is derived from an EMBL/GenBank/DDBJ whole genome shotgun (WGS) entry which is preliminary data.</text>
</comment>
<protein>
    <submittedName>
        <fullName evidence="2">Uncharacterized protein</fullName>
    </submittedName>
</protein>
<proteinExistence type="predicted"/>
<reference evidence="2 3" key="1">
    <citation type="journal article" date="2018" name="Sci. Rep.">
        <title>Raphidocelis subcapitata (=Pseudokirchneriella subcapitata) provides an insight into genome evolution and environmental adaptations in the Sphaeropleales.</title>
        <authorList>
            <person name="Suzuki S."/>
            <person name="Yamaguchi H."/>
            <person name="Nakajima N."/>
            <person name="Kawachi M."/>
        </authorList>
    </citation>
    <scope>NUCLEOTIDE SEQUENCE [LARGE SCALE GENOMIC DNA]</scope>
    <source>
        <strain evidence="2 3">NIES-35</strain>
    </source>
</reference>
<dbReference type="Proteomes" id="UP000247498">
    <property type="component" value="Unassembled WGS sequence"/>
</dbReference>
<sequence>MDEDGGSTGSEADVSDSLETSEGVDGAAASAASARRQGGAAGAAPPTAGRRRGGGTARPRKAGAGPRAKRSIRRTQALPVAAGQPARAARAAAAAAVAAADADQAGGGEAAGRGAMTSEVDAARLEACRQMYRSLPRASRYAQHRLRVLGRAIELLAIGRAARTAAQQRDLDDMLHGLKL</sequence>
<dbReference type="AlphaFoldDB" id="A0A2V0NLD7"/>
<organism evidence="2 3">
    <name type="scientific">Raphidocelis subcapitata</name>
    <dbReference type="NCBI Taxonomy" id="307507"/>
    <lineage>
        <taxon>Eukaryota</taxon>
        <taxon>Viridiplantae</taxon>
        <taxon>Chlorophyta</taxon>
        <taxon>core chlorophytes</taxon>
        <taxon>Chlorophyceae</taxon>
        <taxon>CS clade</taxon>
        <taxon>Sphaeropleales</taxon>
        <taxon>Selenastraceae</taxon>
        <taxon>Raphidocelis</taxon>
    </lineage>
</organism>
<evidence type="ECO:0000256" key="1">
    <source>
        <dbReference type="SAM" id="MobiDB-lite"/>
    </source>
</evidence>